<dbReference type="Pfam" id="PF01565">
    <property type="entry name" value="FAD_binding_4"/>
    <property type="match status" value="1"/>
</dbReference>
<evidence type="ECO:0000256" key="4">
    <source>
        <dbReference type="ARBA" id="ARBA00022827"/>
    </source>
</evidence>
<dbReference type="Gene3D" id="1.10.45.10">
    <property type="entry name" value="Vanillyl-alcohol Oxidase, Chain A, domain 4"/>
    <property type="match status" value="1"/>
</dbReference>
<dbReference type="InterPro" id="IPR004113">
    <property type="entry name" value="FAD-bd_oxidored_4_C"/>
</dbReference>
<dbReference type="InterPro" id="IPR016171">
    <property type="entry name" value="Vanillyl_alc_oxidase_C-sub2"/>
</dbReference>
<comment type="caution">
    <text evidence="7">The sequence shown here is derived from an EMBL/GenBank/DDBJ whole genome shotgun (WGS) entry which is preliminary data.</text>
</comment>
<dbReference type="PROSITE" id="PS51387">
    <property type="entry name" value="FAD_PCMH"/>
    <property type="match status" value="1"/>
</dbReference>
<dbReference type="SUPFAM" id="SSF55103">
    <property type="entry name" value="FAD-linked oxidases, C-terminal domain"/>
    <property type="match status" value="1"/>
</dbReference>
<evidence type="ECO:0000256" key="5">
    <source>
        <dbReference type="ARBA" id="ARBA00023002"/>
    </source>
</evidence>
<reference evidence="7 8" key="1">
    <citation type="submission" date="2019-09" db="EMBL/GenBank/DDBJ databases">
        <title>Parvibaculum sedimenti sp. nov., isolated from sediment.</title>
        <authorList>
            <person name="Wang Y."/>
        </authorList>
    </citation>
    <scope>NUCLEOTIDE SEQUENCE [LARGE SCALE GENOMIC DNA]</scope>
    <source>
        <strain evidence="7 8">HXT-9</strain>
    </source>
</reference>
<dbReference type="InterPro" id="IPR016166">
    <property type="entry name" value="FAD-bd_PCMH"/>
</dbReference>
<keyword evidence="4" id="KW-0274">FAD</keyword>
<dbReference type="InterPro" id="IPR016169">
    <property type="entry name" value="FAD-bd_PCMH_sub2"/>
</dbReference>
<dbReference type="Gene3D" id="3.30.43.10">
    <property type="entry name" value="Uridine Diphospho-n-acetylenolpyruvylglucosamine Reductase, domain 2"/>
    <property type="match status" value="1"/>
</dbReference>
<dbReference type="GO" id="GO:0016491">
    <property type="term" value="F:oxidoreductase activity"/>
    <property type="evidence" value="ECO:0007669"/>
    <property type="project" value="UniProtKB-KW"/>
</dbReference>
<dbReference type="InterPro" id="IPR016167">
    <property type="entry name" value="FAD-bd_PCMH_sub1"/>
</dbReference>
<name>A0A6N6VEN0_9HYPH</name>
<dbReference type="Proteomes" id="UP000468901">
    <property type="component" value="Unassembled WGS sequence"/>
</dbReference>
<dbReference type="GO" id="GO:0022904">
    <property type="term" value="P:respiratory electron transport chain"/>
    <property type="evidence" value="ECO:0007669"/>
    <property type="project" value="TreeGrafter"/>
</dbReference>
<dbReference type="SUPFAM" id="SSF56176">
    <property type="entry name" value="FAD-binding/transporter-associated domain-like"/>
    <property type="match status" value="1"/>
</dbReference>
<dbReference type="RefSeq" id="WP_152216858.1">
    <property type="nucleotide sequence ID" value="NZ_JBAQYD010000333.1"/>
</dbReference>
<proteinExistence type="inferred from homology"/>
<dbReference type="Gene3D" id="3.30.70.2190">
    <property type="match status" value="1"/>
</dbReference>
<evidence type="ECO:0000256" key="1">
    <source>
        <dbReference type="ARBA" id="ARBA00001974"/>
    </source>
</evidence>
<dbReference type="Gene3D" id="3.30.70.2740">
    <property type="match status" value="1"/>
</dbReference>
<keyword evidence="8" id="KW-1185">Reference proteome</keyword>
<sequence length="472" mass="50488">MAASTDDLIAKLKAALPVGSVLEGAEAAEKAQGGWSRLGSPRAVLRPASTEEVSKILKLAHAAGEPIVPWGGKTGLVEGGEAEGHLVLSLDRMNHIEEIDVAGGTATVQAGCILQTVCDAVEAEGALFPLDLGARGSATIGGNISTNAGGNRVIRYGMMRDMVLGIEAVLADGTVISSLNHLIKNNAGYDLKQLFIGSEGTLGIVTRAVLRLRPKPLSQDTGFVAVESFEQLPKFLRHMERALGGTLSAFEVLWEDFYKLVTTEPAKGKPLLDYGHPYYVLVESMGGDQQEDSARFEKALMAALEDGQVSDAVIAKNQAERNQMWALRDDVGQVARNWPIFTFDVSLKIADMQSYIAEVREELAAKWPAHSLMVFGHLGDGNLHVIPGSVPEHTPAIRKEVEAIVYGALRKRGGSVSAEHGIGLEKRPYLGWSRSPEEVALMRTLKAALDPKSILNPGKVLEPTGAHAKAAE</sequence>
<dbReference type="GO" id="GO:0071949">
    <property type="term" value="F:FAD binding"/>
    <property type="evidence" value="ECO:0007669"/>
    <property type="project" value="InterPro"/>
</dbReference>
<evidence type="ECO:0000313" key="7">
    <source>
        <dbReference type="EMBL" id="KAB7739186.1"/>
    </source>
</evidence>
<evidence type="ECO:0000256" key="3">
    <source>
        <dbReference type="ARBA" id="ARBA00022630"/>
    </source>
</evidence>
<keyword evidence="3" id="KW-0285">Flavoprotein</keyword>
<organism evidence="7 8">
    <name type="scientific">Parvibaculum sedimenti</name>
    <dbReference type="NCBI Taxonomy" id="2608632"/>
    <lineage>
        <taxon>Bacteria</taxon>
        <taxon>Pseudomonadati</taxon>
        <taxon>Pseudomonadota</taxon>
        <taxon>Alphaproteobacteria</taxon>
        <taxon>Hyphomicrobiales</taxon>
        <taxon>Parvibaculaceae</taxon>
        <taxon>Parvibaculum</taxon>
    </lineage>
</organism>
<dbReference type="Gene3D" id="3.30.465.10">
    <property type="match status" value="1"/>
</dbReference>
<dbReference type="InterPro" id="IPR006094">
    <property type="entry name" value="Oxid_FAD_bind_N"/>
</dbReference>
<evidence type="ECO:0000256" key="2">
    <source>
        <dbReference type="ARBA" id="ARBA00008000"/>
    </source>
</evidence>
<gene>
    <name evidence="7" type="ORF">F2P47_13275</name>
</gene>
<accession>A0A6N6VEN0</accession>
<dbReference type="FunFam" id="1.10.45.10:FF:000001">
    <property type="entry name" value="D-lactate dehydrogenase mitochondrial"/>
    <property type="match status" value="1"/>
</dbReference>
<evidence type="ECO:0000313" key="8">
    <source>
        <dbReference type="Proteomes" id="UP000468901"/>
    </source>
</evidence>
<comment type="similarity">
    <text evidence="2">Belongs to the FAD-binding oxidoreductase/transferase type 4 family.</text>
</comment>
<dbReference type="AlphaFoldDB" id="A0A6N6VEN0"/>
<dbReference type="InterPro" id="IPR016164">
    <property type="entry name" value="FAD-linked_Oxase-like_C"/>
</dbReference>
<dbReference type="EMBL" id="WESC01000012">
    <property type="protein sequence ID" value="KAB7739186.1"/>
    <property type="molecule type" value="Genomic_DNA"/>
</dbReference>
<keyword evidence="5" id="KW-0560">Oxidoreductase</keyword>
<evidence type="ECO:0000259" key="6">
    <source>
        <dbReference type="PROSITE" id="PS51387"/>
    </source>
</evidence>
<comment type="cofactor">
    <cofactor evidence="1">
        <name>FAD</name>
        <dbReference type="ChEBI" id="CHEBI:57692"/>
    </cofactor>
</comment>
<protein>
    <submittedName>
        <fullName evidence="7">FAD-binding protein</fullName>
    </submittedName>
</protein>
<dbReference type="InterPro" id="IPR051264">
    <property type="entry name" value="FAD-oxidored/transferase_4"/>
</dbReference>
<dbReference type="PANTHER" id="PTHR43716:SF1">
    <property type="entry name" value="D-2-HYDROXYGLUTARATE DEHYDROGENASE, MITOCHONDRIAL"/>
    <property type="match status" value="1"/>
</dbReference>
<dbReference type="PANTHER" id="PTHR43716">
    <property type="entry name" value="D-2-HYDROXYGLUTARATE DEHYDROGENASE, MITOCHONDRIAL"/>
    <property type="match status" value="1"/>
</dbReference>
<dbReference type="Pfam" id="PF02913">
    <property type="entry name" value="FAD-oxidase_C"/>
    <property type="match status" value="1"/>
</dbReference>
<feature type="domain" description="FAD-binding PCMH-type" evidence="6">
    <location>
        <begin position="37"/>
        <end position="215"/>
    </location>
</feature>
<dbReference type="InterPro" id="IPR036318">
    <property type="entry name" value="FAD-bd_PCMH-like_sf"/>
</dbReference>